<organism evidence="2 3">
    <name type="scientific">Gossypium barbadense</name>
    <name type="common">Sea Island cotton</name>
    <name type="synonym">Hibiscus barbadensis</name>
    <dbReference type="NCBI Taxonomy" id="3634"/>
    <lineage>
        <taxon>Eukaryota</taxon>
        <taxon>Viridiplantae</taxon>
        <taxon>Streptophyta</taxon>
        <taxon>Embryophyta</taxon>
        <taxon>Tracheophyta</taxon>
        <taxon>Spermatophyta</taxon>
        <taxon>Magnoliopsida</taxon>
        <taxon>eudicotyledons</taxon>
        <taxon>Gunneridae</taxon>
        <taxon>Pentapetalae</taxon>
        <taxon>rosids</taxon>
        <taxon>malvids</taxon>
        <taxon>Malvales</taxon>
        <taxon>Malvaceae</taxon>
        <taxon>Malvoideae</taxon>
        <taxon>Gossypium</taxon>
    </lineage>
</organism>
<dbReference type="PANTHER" id="PTHR36364:SF1">
    <property type="entry name" value="OS03G0203000 PROTEIN"/>
    <property type="match status" value="1"/>
</dbReference>
<dbReference type="OrthoDB" id="1920561at2759"/>
<feature type="region of interest" description="Disordered" evidence="1">
    <location>
        <begin position="154"/>
        <end position="347"/>
    </location>
</feature>
<protein>
    <recommendedName>
        <fullName evidence="4">Btz domain-containing protein</fullName>
    </recommendedName>
</protein>
<dbReference type="PANTHER" id="PTHR36364">
    <property type="entry name" value="OS03G0203000 PROTEIN"/>
    <property type="match status" value="1"/>
</dbReference>
<evidence type="ECO:0000256" key="1">
    <source>
        <dbReference type="SAM" id="MobiDB-lite"/>
    </source>
</evidence>
<gene>
    <name evidence="2" type="ORF">GOBAR_AA02464</name>
</gene>
<feature type="compositionally biased region" description="Basic and acidic residues" evidence="1">
    <location>
        <begin position="44"/>
        <end position="59"/>
    </location>
</feature>
<feature type="compositionally biased region" description="Basic and acidic residues" evidence="1">
    <location>
        <begin position="1"/>
        <end position="35"/>
    </location>
</feature>
<feature type="compositionally biased region" description="Basic and acidic residues" evidence="1">
    <location>
        <begin position="243"/>
        <end position="288"/>
    </location>
</feature>
<dbReference type="AlphaFoldDB" id="A0A2P5YRB6"/>
<accession>A0A2P5YRB6</accession>
<dbReference type="Proteomes" id="UP000239757">
    <property type="component" value="Unassembled WGS sequence"/>
</dbReference>
<feature type="region of interest" description="Disordered" evidence="1">
    <location>
        <begin position="1"/>
        <end position="107"/>
    </location>
</feature>
<feature type="compositionally biased region" description="Basic and acidic residues" evidence="1">
    <location>
        <begin position="296"/>
        <end position="339"/>
    </location>
</feature>
<reference evidence="2 3" key="1">
    <citation type="submission" date="2015-01" db="EMBL/GenBank/DDBJ databases">
        <title>Genome of allotetraploid Gossypium barbadense reveals genomic plasticity and fiber elongation in cotton evolution.</title>
        <authorList>
            <person name="Chen X."/>
            <person name="Liu X."/>
            <person name="Zhao B."/>
            <person name="Zheng H."/>
            <person name="Hu Y."/>
            <person name="Lu G."/>
            <person name="Yang C."/>
            <person name="Chen J."/>
            <person name="Shan C."/>
            <person name="Zhang L."/>
            <person name="Zhou Y."/>
            <person name="Wang L."/>
            <person name="Guo W."/>
            <person name="Bai Y."/>
            <person name="Ruan J."/>
            <person name="Shangguan X."/>
            <person name="Mao Y."/>
            <person name="Jiang J."/>
            <person name="Zhu Y."/>
            <person name="Lei J."/>
            <person name="Kang H."/>
            <person name="Chen S."/>
            <person name="He X."/>
            <person name="Wang R."/>
            <person name="Wang Y."/>
            <person name="Chen J."/>
            <person name="Wang L."/>
            <person name="Yu S."/>
            <person name="Wang B."/>
            <person name="Wei J."/>
            <person name="Song S."/>
            <person name="Lu X."/>
            <person name="Gao Z."/>
            <person name="Gu W."/>
            <person name="Deng X."/>
            <person name="Ma D."/>
            <person name="Wang S."/>
            <person name="Liang W."/>
            <person name="Fang L."/>
            <person name="Cai C."/>
            <person name="Zhu X."/>
            <person name="Zhou B."/>
            <person name="Zhang Y."/>
            <person name="Chen Z."/>
            <person name="Xu S."/>
            <person name="Zhu R."/>
            <person name="Wang S."/>
            <person name="Zhang T."/>
            <person name="Zhao G."/>
        </authorList>
    </citation>
    <scope>NUCLEOTIDE SEQUENCE [LARGE SCALE GENOMIC DNA]</scope>
    <source>
        <strain evidence="3">cv. Xinhai21</strain>
        <tissue evidence="2">Leaf</tissue>
    </source>
</reference>
<sequence>MSRREGRDSDSRRHRSGFDREPSPKRSRRDGKPQTERQVSSADVGDRPDQEEKQRRRLQDAVPLEAAPTPPDSSKIETVIVGKDSDRKNNGQHEGAKHSSDPTEVPRSRSYFQLPVHMSYNSTMNVVLPHKLVEVMVGEWLLPSHSERGERGWWRNAKDHHSERETRTFDTRQRDEKPQAKGDSKDDWRHDRFFEMEADPPAQPPPTRKRPAFSEKKIPAAAQSADHTTKESEKSSHSSHHALGSERRVDRDRHPRHLDRPDRLTAGDQVPSRREAPRGGFLSHERHGGGGGSNFRGRDRFSGRQEYRSGGPRVEKWKHDLYDEANKSPPRKNEEDQIAKVESLLAS</sequence>
<feature type="compositionally biased region" description="Basic and acidic residues" evidence="1">
    <location>
        <begin position="227"/>
        <end position="236"/>
    </location>
</feature>
<name>A0A2P5YRB6_GOSBA</name>
<feature type="compositionally biased region" description="Basic and acidic residues" evidence="1">
    <location>
        <begin position="83"/>
        <end position="107"/>
    </location>
</feature>
<evidence type="ECO:0008006" key="4">
    <source>
        <dbReference type="Google" id="ProtNLM"/>
    </source>
</evidence>
<evidence type="ECO:0000313" key="2">
    <source>
        <dbReference type="EMBL" id="PPS18093.1"/>
    </source>
</evidence>
<proteinExistence type="predicted"/>
<feature type="compositionally biased region" description="Basic and acidic residues" evidence="1">
    <location>
        <begin position="154"/>
        <end position="195"/>
    </location>
</feature>
<dbReference type="EMBL" id="KZ662870">
    <property type="protein sequence ID" value="PPS18093.1"/>
    <property type="molecule type" value="Genomic_DNA"/>
</dbReference>
<evidence type="ECO:0000313" key="3">
    <source>
        <dbReference type="Proteomes" id="UP000239757"/>
    </source>
</evidence>